<evidence type="ECO:0008006" key="4">
    <source>
        <dbReference type="Google" id="ProtNLM"/>
    </source>
</evidence>
<dbReference type="PROSITE" id="PS51257">
    <property type="entry name" value="PROKAR_LIPOPROTEIN"/>
    <property type="match status" value="1"/>
</dbReference>
<accession>A0ABT8XM43</accession>
<name>A0ABT8XM43_9HYPH</name>
<gene>
    <name evidence="2" type="ORF">GB928_026785</name>
</gene>
<evidence type="ECO:0000313" key="3">
    <source>
        <dbReference type="Proteomes" id="UP001177080"/>
    </source>
</evidence>
<dbReference type="Proteomes" id="UP001177080">
    <property type="component" value="Unassembled WGS sequence"/>
</dbReference>
<keyword evidence="1" id="KW-0732">Signal</keyword>
<feature type="chain" id="PRO_5045137804" description="Lipoprotein" evidence="1">
    <location>
        <begin position="27"/>
        <end position="472"/>
    </location>
</feature>
<protein>
    <recommendedName>
        <fullName evidence="4">Lipoprotein</fullName>
    </recommendedName>
</protein>
<organism evidence="2 3">
    <name type="scientific">Shinella curvata</name>
    <dbReference type="NCBI Taxonomy" id="1817964"/>
    <lineage>
        <taxon>Bacteria</taxon>
        <taxon>Pseudomonadati</taxon>
        <taxon>Pseudomonadota</taxon>
        <taxon>Alphaproteobacteria</taxon>
        <taxon>Hyphomicrobiales</taxon>
        <taxon>Rhizobiaceae</taxon>
        <taxon>Shinella</taxon>
    </lineage>
</organism>
<keyword evidence="3" id="KW-1185">Reference proteome</keyword>
<sequence>MFRMFAAFSAVSLVSLLLVSCDSSSAPETGGFFPAPLQESSSVALARGADGRSHMAFTGYDGETKNEIYYGVCEGAGCGTSLKEWSVATIAFPSAIKLQLAVTPDGKPRLYIVARPPTEETNYNRTYSYGECDTDCAEADNWTFTRIAESGDNLISDALTPRVPDRTFVLDGKGNPRFIYTDGNYIIEPDHYGAFVMACDDGCTERQNWTETDLALHVGYSTESFSKPALAVAENGAMGVVAGLYPFAEDGTQLKQGLYYYGCEADCTDKANWRRTFIVQPGGGSIPSPTWDLAFTPEGKPRLALFAGDGTEVEGLAHQLLYAWCNEKCDTEDGWSANAVNPGKGVGEGTDLVLDKEGRPHIAMLTANGQAAIARCTDACETDAPQWTADLAEEIAVPQKERPQALPFHCDGEVWNGFLPSLTLGEKTATIGYDIVVEARCLYKDVDEPIPSATFHEIFRGSRIATVSLNGD</sequence>
<proteinExistence type="predicted"/>
<feature type="signal peptide" evidence="1">
    <location>
        <begin position="1"/>
        <end position="26"/>
    </location>
</feature>
<evidence type="ECO:0000256" key="1">
    <source>
        <dbReference type="SAM" id="SignalP"/>
    </source>
</evidence>
<dbReference type="RefSeq" id="WP_244762740.1">
    <property type="nucleotide sequence ID" value="NZ_JALJCJ010000006.1"/>
</dbReference>
<comment type="caution">
    <text evidence="2">The sequence shown here is derived from an EMBL/GenBank/DDBJ whole genome shotgun (WGS) entry which is preliminary data.</text>
</comment>
<evidence type="ECO:0000313" key="2">
    <source>
        <dbReference type="EMBL" id="MDO6124794.1"/>
    </source>
</evidence>
<dbReference type="EMBL" id="WHSC02000016">
    <property type="protein sequence ID" value="MDO6124794.1"/>
    <property type="molecule type" value="Genomic_DNA"/>
</dbReference>
<reference evidence="2" key="1">
    <citation type="submission" date="2022-04" db="EMBL/GenBank/DDBJ databases">
        <title>Shinella lacus sp. nov., a novel member of the genus Shinella from water.</title>
        <authorList>
            <person name="Deng Y."/>
        </authorList>
    </citation>
    <scope>NUCLEOTIDE SEQUENCE</scope>
    <source>
        <strain evidence="2">JCM 31239</strain>
    </source>
</reference>